<organism evidence="2 3">
    <name type="scientific">Riccia fluitans</name>
    <dbReference type="NCBI Taxonomy" id="41844"/>
    <lineage>
        <taxon>Eukaryota</taxon>
        <taxon>Viridiplantae</taxon>
        <taxon>Streptophyta</taxon>
        <taxon>Embryophyta</taxon>
        <taxon>Marchantiophyta</taxon>
        <taxon>Marchantiopsida</taxon>
        <taxon>Marchantiidae</taxon>
        <taxon>Marchantiales</taxon>
        <taxon>Ricciaceae</taxon>
        <taxon>Riccia</taxon>
    </lineage>
</organism>
<proteinExistence type="predicted"/>
<dbReference type="Proteomes" id="UP001605036">
    <property type="component" value="Unassembled WGS sequence"/>
</dbReference>
<reference evidence="2 3" key="1">
    <citation type="submission" date="2024-09" db="EMBL/GenBank/DDBJ databases">
        <title>Chromosome-scale assembly of Riccia fluitans.</title>
        <authorList>
            <person name="Paukszto L."/>
            <person name="Sawicki J."/>
            <person name="Karawczyk K."/>
            <person name="Piernik-Szablinska J."/>
            <person name="Szczecinska M."/>
            <person name="Mazdziarz M."/>
        </authorList>
    </citation>
    <scope>NUCLEOTIDE SEQUENCE [LARGE SCALE GENOMIC DNA]</scope>
    <source>
        <strain evidence="2">Rf_01</strain>
        <tissue evidence="2">Aerial parts of the thallus</tissue>
    </source>
</reference>
<accession>A0ABD1YIP9</accession>
<name>A0ABD1YIP9_9MARC</name>
<sequence length="96" mass="11029">MYGTDYWHGREPPVEGSSITPPWEESNLPAPGFCQGSGQEAVYETVQYETRVDRLYFRIMTSKRPITERSQKSKRTGGTLQGAHIIRLCEQQEECF</sequence>
<gene>
    <name evidence="2" type="ORF">R1flu_014248</name>
</gene>
<evidence type="ECO:0000313" key="3">
    <source>
        <dbReference type="Proteomes" id="UP001605036"/>
    </source>
</evidence>
<dbReference type="EMBL" id="JBHFFA010000004">
    <property type="protein sequence ID" value="KAL2629562.1"/>
    <property type="molecule type" value="Genomic_DNA"/>
</dbReference>
<evidence type="ECO:0000313" key="2">
    <source>
        <dbReference type="EMBL" id="KAL2629562.1"/>
    </source>
</evidence>
<protein>
    <submittedName>
        <fullName evidence="2">Uncharacterized protein</fullName>
    </submittedName>
</protein>
<keyword evidence="3" id="KW-1185">Reference proteome</keyword>
<comment type="caution">
    <text evidence="2">The sequence shown here is derived from an EMBL/GenBank/DDBJ whole genome shotgun (WGS) entry which is preliminary data.</text>
</comment>
<feature type="region of interest" description="Disordered" evidence="1">
    <location>
        <begin position="1"/>
        <end position="30"/>
    </location>
</feature>
<dbReference type="AlphaFoldDB" id="A0ABD1YIP9"/>
<evidence type="ECO:0000256" key="1">
    <source>
        <dbReference type="SAM" id="MobiDB-lite"/>
    </source>
</evidence>